<protein>
    <submittedName>
        <fullName evidence="3">FosX/FosE/FosI family fosfomycin resistance hydrolase</fullName>
    </submittedName>
</protein>
<dbReference type="CDD" id="cd08364">
    <property type="entry name" value="FosX"/>
    <property type="match status" value="1"/>
</dbReference>
<evidence type="ECO:0000256" key="1">
    <source>
        <dbReference type="ARBA" id="ARBA00022723"/>
    </source>
</evidence>
<dbReference type="PANTHER" id="PTHR36113">
    <property type="entry name" value="LYASE, PUTATIVE-RELATED-RELATED"/>
    <property type="match status" value="1"/>
</dbReference>
<evidence type="ECO:0000259" key="2">
    <source>
        <dbReference type="PROSITE" id="PS51819"/>
    </source>
</evidence>
<keyword evidence="3" id="KW-0378">Hydrolase</keyword>
<dbReference type="InterPro" id="IPR004360">
    <property type="entry name" value="Glyas_Fos-R_dOase_dom"/>
</dbReference>
<organism evidence="3 4">
    <name type="scientific">Neoaquamicrobium sediminum</name>
    <dbReference type="NCBI Taxonomy" id="1849104"/>
    <lineage>
        <taxon>Bacteria</taxon>
        <taxon>Pseudomonadati</taxon>
        <taxon>Pseudomonadota</taxon>
        <taxon>Alphaproteobacteria</taxon>
        <taxon>Hyphomicrobiales</taxon>
        <taxon>Phyllobacteriaceae</taxon>
        <taxon>Neoaquamicrobium</taxon>
    </lineage>
</organism>
<dbReference type="InterPro" id="IPR037434">
    <property type="entry name" value="FosX"/>
</dbReference>
<gene>
    <name evidence="3" type="primary">fosX</name>
    <name evidence="3" type="ORF">V1479_17255</name>
</gene>
<dbReference type="InterPro" id="IPR037523">
    <property type="entry name" value="VOC_core"/>
</dbReference>
<dbReference type="GO" id="GO:0016787">
    <property type="term" value="F:hydrolase activity"/>
    <property type="evidence" value="ECO:0007669"/>
    <property type="project" value="UniProtKB-KW"/>
</dbReference>
<dbReference type="Pfam" id="PF00903">
    <property type="entry name" value="Glyoxalase"/>
    <property type="match status" value="1"/>
</dbReference>
<dbReference type="SUPFAM" id="SSF54593">
    <property type="entry name" value="Glyoxalase/Bleomycin resistance protein/Dihydroxybiphenyl dioxygenase"/>
    <property type="match status" value="1"/>
</dbReference>
<dbReference type="InterPro" id="IPR051332">
    <property type="entry name" value="Fosfomycin_Res_Enzymes"/>
</dbReference>
<dbReference type="EMBL" id="JAZHFV010000006">
    <property type="protein sequence ID" value="MEX4009061.1"/>
    <property type="molecule type" value="Genomic_DNA"/>
</dbReference>
<reference evidence="3 4" key="1">
    <citation type="submission" date="2024-01" db="EMBL/GenBank/DDBJ databases">
        <title>New evidence supports the origin of RcGTA from prophage.</title>
        <authorList>
            <person name="Xu Y."/>
            <person name="Liu B."/>
            <person name="Chen F."/>
        </authorList>
    </citation>
    <scope>NUCLEOTIDE SEQUENCE [LARGE SCALE GENOMIC DNA]</scope>
    <source>
        <strain evidence="3 4">CBW1107-2</strain>
    </source>
</reference>
<dbReference type="Gene3D" id="3.10.180.10">
    <property type="entry name" value="2,3-Dihydroxybiphenyl 1,2-Dioxygenase, domain 1"/>
    <property type="match status" value="1"/>
</dbReference>
<keyword evidence="1" id="KW-0479">Metal-binding</keyword>
<evidence type="ECO:0000313" key="4">
    <source>
        <dbReference type="Proteomes" id="UP001559025"/>
    </source>
</evidence>
<feature type="domain" description="VOC" evidence="2">
    <location>
        <begin position="4"/>
        <end position="126"/>
    </location>
</feature>
<accession>A0ABV3WWM1</accession>
<evidence type="ECO:0000313" key="3">
    <source>
        <dbReference type="EMBL" id="MEX4009061.1"/>
    </source>
</evidence>
<sequence length="143" mass="16069">MAQGLSHITFIVRDLDRMETILLSVLGARKVYDSGDDTFSLSRERFFLVGDGDNAVWIATMEGDALPSRTYNHVAFKIDDADYDACLARVTGLGLEIRESRPRVVGEGRSIYFYDDDNHMFELHTGTLEERLKRYARGAGDAA</sequence>
<dbReference type="InterPro" id="IPR029068">
    <property type="entry name" value="Glyas_Bleomycin-R_OHBP_Dase"/>
</dbReference>
<dbReference type="Proteomes" id="UP001559025">
    <property type="component" value="Unassembled WGS sequence"/>
</dbReference>
<dbReference type="PROSITE" id="PS51819">
    <property type="entry name" value="VOC"/>
    <property type="match status" value="1"/>
</dbReference>
<keyword evidence="4" id="KW-1185">Reference proteome</keyword>
<comment type="caution">
    <text evidence="3">The sequence shown here is derived from an EMBL/GenBank/DDBJ whole genome shotgun (WGS) entry which is preliminary data.</text>
</comment>
<dbReference type="RefSeq" id="WP_368804031.1">
    <property type="nucleotide sequence ID" value="NZ_JAZHFV010000006.1"/>
</dbReference>
<dbReference type="NCBIfam" id="NF000222">
    <property type="entry name" value="FosX"/>
    <property type="match status" value="1"/>
</dbReference>
<dbReference type="PANTHER" id="PTHR36113:SF6">
    <property type="entry name" value="FOSFOMYCIN RESISTANCE PROTEIN FOSX"/>
    <property type="match status" value="1"/>
</dbReference>
<name>A0ABV3WWM1_9HYPH</name>
<proteinExistence type="predicted"/>